<evidence type="ECO:0000256" key="4">
    <source>
        <dbReference type="ARBA" id="ARBA00022989"/>
    </source>
</evidence>
<feature type="transmembrane region" description="Helical" evidence="6">
    <location>
        <begin position="311"/>
        <end position="344"/>
    </location>
</feature>
<feature type="transmembrane region" description="Helical" evidence="6">
    <location>
        <begin position="219"/>
        <end position="237"/>
    </location>
</feature>
<comment type="caution">
    <text evidence="7">The sequence shown here is derived from an EMBL/GenBank/DDBJ whole genome shotgun (WGS) entry which is preliminary data.</text>
</comment>
<dbReference type="PANTHER" id="PTHR21716:SF4">
    <property type="entry name" value="TRANSMEMBRANE PROTEIN 245"/>
    <property type="match status" value="1"/>
</dbReference>
<evidence type="ECO:0000256" key="5">
    <source>
        <dbReference type="ARBA" id="ARBA00023136"/>
    </source>
</evidence>
<evidence type="ECO:0000256" key="3">
    <source>
        <dbReference type="ARBA" id="ARBA00022692"/>
    </source>
</evidence>
<evidence type="ECO:0000256" key="6">
    <source>
        <dbReference type="SAM" id="Phobius"/>
    </source>
</evidence>
<comment type="similarity">
    <text evidence="2">Belongs to the autoinducer-2 exporter (AI-2E) (TC 2.A.86) family.</text>
</comment>
<dbReference type="EMBL" id="JBHSMF010000009">
    <property type="protein sequence ID" value="MFC5499560.1"/>
    <property type="molecule type" value="Genomic_DNA"/>
</dbReference>
<evidence type="ECO:0000256" key="2">
    <source>
        <dbReference type="ARBA" id="ARBA00009773"/>
    </source>
</evidence>
<dbReference type="PANTHER" id="PTHR21716">
    <property type="entry name" value="TRANSMEMBRANE PROTEIN"/>
    <property type="match status" value="1"/>
</dbReference>
<protein>
    <submittedName>
        <fullName evidence="7">AI-2E family transporter</fullName>
    </submittedName>
</protein>
<dbReference type="RefSeq" id="WP_376851781.1">
    <property type="nucleotide sequence ID" value="NZ_JBHSMF010000009.1"/>
</dbReference>
<gene>
    <name evidence="7" type="ORF">ACFPOE_18590</name>
</gene>
<proteinExistence type="inferred from homology"/>
<dbReference type="Proteomes" id="UP001596037">
    <property type="component" value="Unassembled WGS sequence"/>
</dbReference>
<organism evidence="7 8">
    <name type="scientific">Caenimonas terrae</name>
    <dbReference type="NCBI Taxonomy" id="696074"/>
    <lineage>
        <taxon>Bacteria</taxon>
        <taxon>Pseudomonadati</taxon>
        <taxon>Pseudomonadota</taxon>
        <taxon>Betaproteobacteria</taxon>
        <taxon>Burkholderiales</taxon>
        <taxon>Comamonadaceae</taxon>
        <taxon>Caenimonas</taxon>
    </lineage>
</organism>
<comment type="subcellular location">
    <subcellularLocation>
        <location evidence="1">Membrane</location>
        <topology evidence="1">Multi-pass membrane protein</topology>
    </subcellularLocation>
</comment>
<sequence length="357" mass="37086">MNLSGASAQWGARLASLALAVMLVALVYLVLAPFLAAIAWAAILAHVTWPAYLRLKAALGNRVNASAFLMAAGVAAGLVLPLISVLILVQADAVAAYRKAAVLLDGGAGSIADALIGIPWIGPALHDWLGAHLADVAGLKLQFVEWLKQASGLLLGLVGDMGRNIGKLALAVMTLFFFYRDGDAALAQVRFTLRRLLGWRADAYLATAGTMSRSIVQSVLLAALVQGAIAALGFWMFGVGAPVLFGVITAAASVIPMVGTFLVWGPIGLWLLLSGHPLQAVGMLAWGILLIHPVDNLLRSLLVSNATRAPILLVLFGVLGGIAAFGLIGLFLGPVILSVAAAIWREWVVSTGGKDTG</sequence>
<reference evidence="8" key="1">
    <citation type="journal article" date="2019" name="Int. J. Syst. Evol. Microbiol.">
        <title>The Global Catalogue of Microorganisms (GCM) 10K type strain sequencing project: providing services to taxonomists for standard genome sequencing and annotation.</title>
        <authorList>
            <consortium name="The Broad Institute Genomics Platform"/>
            <consortium name="The Broad Institute Genome Sequencing Center for Infectious Disease"/>
            <person name="Wu L."/>
            <person name="Ma J."/>
        </authorList>
    </citation>
    <scope>NUCLEOTIDE SEQUENCE [LARGE SCALE GENOMIC DNA]</scope>
    <source>
        <strain evidence="8">CCUG 57401</strain>
    </source>
</reference>
<feature type="transmembrane region" description="Helical" evidence="6">
    <location>
        <begin position="243"/>
        <end position="264"/>
    </location>
</feature>
<keyword evidence="8" id="KW-1185">Reference proteome</keyword>
<keyword evidence="5 6" id="KW-0472">Membrane</keyword>
<feature type="transmembrane region" description="Helical" evidence="6">
    <location>
        <begin position="65"/>
        <end position="89"/>
    </location>
</feature>
<feature type="transmembrane region" description="Helical" evidence="6">
    <location>
        <begin position="271"/>
        <end position="291"/>
    </location>
</feature>
<evidence type="ECO:0000313" key="8">
    <source>
        <dbReference type="Proteomes" id="UP001596037"/>
    </source>
</evidence>
<dbReference type="InterPro" id="IPR002549">
    <property type="entry name" value="AI-2E-like"/>
</dbReference>
<keyword evidence="4 6" id="KW-1133">Transmembrane helix</keyword>
<dbReference type="Pfam" id="PF01594">
    <property type="entry name" value="AI-2E_transport"/>
    <property type="match status" value="1"/>
</dbReference>
<evidence type="ECO:0000256" key="1">
    <source>
        <dbReference type="ARBA" id="ARBA00004141"/>
    </source>
</evidence>
<keyword evidence="3 6" id="KW-0812">Transmembrane</keyword>
<accession>A0ABW0NGZ5</accession>
<evidence type="ECO:0000313" key="7">
    <source>
        <dbReference type="EMBL" id="MFC5499560.1"/>
    </source>
</evidence>
<name>A0ABW0NGZ5_9BURK</name>